<keyword evidence="3" id="KW-1185">Reference proteome</keyword>
<sequence length="155" mass="18773">MRNWRQRTQFSTPVDCDVARELGTINTFHRRQQFKNMISSRQQEIDIEYLNDYNHHIDQYHVTVLQRYNEKLMMQIKDAYTQNQALFLTEIDYNPCHTIPQQIQKQPDSDFFAKIPETLGRIYFSAKKQRVSQKTIRKIIPIRYCKLEPTVLFRK</sequence>
<dbReference type="EMBL" id="KI545952">
    <property type="protein sequence ID" value="EST49385.1"/>
    <property type="molecule type" value="Genomic_DNA"/>
</dbReference>
<name>V6LXV5_9EUKA</name>
<protein>
    <submittedName>
        <fullName evidence="1">Uncharacterized protein</fullName>
    </submittedName>
</protein>
<accession>V6LXV5</accession>
<dbReference type="VEuPathDB" id="GiardiaDB:SS50377_20046"/>
<dbReference type="EMBL" id="AUWU02000001">
    <property type="protein sequence ID" value="KAH0576700.1"/>
    <property type="molecule type" value="Genomic_DNA"/>
</dbReference>
<reference evidence="2" key="2">
    <citation type="submission" date="2020-12" db="EMBL/GenBank/DDBJ databases">
        <title>New Spironucleus salmonicida genome in near-complete chromosomes.</title>
        <authorList>
            <person name="Xu F."/>
            <person name="Kurt Z."/>
            <person name="Jimenez-Gonzalez A."/>
            <person name="Astvaldsson A."/>
            <person name="Andersson J.O."/>
            <person name="Svard S.G."/>
        </authorList>
    </citation>
    <scope>NUCLEOTIDE SEQUENCE</scope>
    <source>
        <strain evidence="2">ATCC 50377</strain>
    </source>
</reference>
<evidence type="ECO:0000313" key="1">
    <source>
        <dbReference type="EMBL" id="EST49385.1"/>
    </source>
</evidence>
<reference evidence="1 2" key="1">
    <citation type="journal article" date="2014" name="PLoS Genet.">
        <title>The Genome of Spironucleus salmonicida Highlights a Fish Pathogen Adapted to Fluctuating Environments.</title>
        <authorList>
            <person name="Xu F."/>
            <person name="Jerlstrom-Hultqvist J."/>
            <person name="Einarsson E."/>
            <person name="Astvaldsson A."/>
            <person name="Svard S.G."/>
            <person name="Andersson J.O."/>
        </authorList>
    </citation>
    <scope>NUCLEOTIDE SEQUENCE</scope>
    <source>
        <strain evidence="2">ATCC 50377</strain>
    </source>
</reference>
<evidence type="ECO:0000313" key="3">
    <source>
        <dbReference type="Proteomes" id="UP000018208"/>
    </source>
</evidence>
<dbReference type="Proteomes" id="UP000018208">
    <property type="component" value="Unassembled WGS sequence"/>
</dbReference>
<evidence type="ECO:0000313" key="2">
    <source>
        <dbReference type="EMBL" id="KAH0576700.1"/>
    </source>
</evidence>
<proteinExistence type="predicted"/>
<dbReference type="AlphaFoldDB" id="V6LXV5"/>
<gene>
    <name evidence="1" type="ORF">SS50377_10310</name>
    <name evidence="2" type="ORF">SS50377_20046</name>
</gene>
<organism evidence="1">
    <name type="scientific">Spironucleus salmonicida</name>
    <dbReference type="NCBI Taxonomy" id="348837"/>
    <lineage>
        <taxon>Eukaryota</taxon>
        <taxon>Metamonada</taxon>
        <taxon>Diplomonadida</taxon>
        <taxon>Hexamitidae</taxon>
        <taxon>Hexamitinae</taxon>
        <taxon>Spironucleus</taxon>
    </lineage>
</organism>